<dbReference type="EMBL" id="BAAANY010000036">
    <property type="protein sequence ID" value="GAA1710638.1"/>
    <property type="molecule type" value="Genomic_DNA"/>
</dbReference>
<evidence type="ECO:0000256" key="3">
    <source>
        <dbReference type="ARBA" id="ARBA00022989"/>
    </source>
</evidence>
<feature type="domain" description="Methylamine utilisation protein MauE" evidence="6">
    <location>
        <begin position="3"/>
        <end position="114"/>
    </location>
</feature>
<keyword evidence="4 5" id="KW-0472">Membrane</keyword>
<comment type="caution">
    <text evidence="7">The sequence shown here is derived from an EMBL/GenBank/DDBJ whole genome shotgun (WGS) entry which is preliminary data.</text>
</comment>
<evidence type="ECO:0000259" key="6">
    <source>
        <dbReference type="Pfam" id="PF07291"/>
    </source>
</evidence>
<evidence type="ECO:0000313" key="8">
    <source>
        <dbReference type="Proteomes" id="UP001500618"/>
    </source>
</evidence>
<keyword evidence="3 5" id="KW-1133">Transmembrane helix</keyword>
<feature type="transmembrane region" description="Helical" evidence="5">
    <location>
        <begin position="128"/>
        <end position="146"/>
    </location>
</feature>
<proteinExistence type="predicted"/>
<keyword evidence="8" id="KW-1185">Reference proteome</keyword>
<evidence type="ECO:0000256" key="4">
    <source>
        <dbReference type="ARBA" id="ARBA00023136"/>
    </source>
</evidence>
<evidence type="ECO:0000256" key="2">
    <source>
        <dbReference type="ARBA" id="ARBA00022692"/>
    </source>
</evidence>
<feature type="transmembrane region" description="Helical" evidence="5">
    <location>
        <begin position="100"/>
        <end position="122"/>
    </location>
</feature>
<organism evidence="7 8">
    <name type="scientific">Fodinicola feengrottensis</name>
    <dbReference type="NCBI Taxonomy" id="435914"/>
    <lineage>
        <taxon>Bacteria</taxon>
        <taxon>Bacillati</taxon>
        <taxon>Actinomycetota</taxon>
        <taxon>Actinomycetes</taxon>
        <taxon>Mycobacteriales</taxon>
        <taxon>Fodinicola</taxon>
    </lineage>
</organism>
<accession>A0ABN2ISM6</accession>
<evidence type="ECO:0000313" key="7">
    <source>
        <dbReference type="EMBL" id="GAA1710638.1"/>
    </source>
</evidence>
<comment type="subcellular location">
    <subcellularLocation>
        <location evidence="1">Membrane</location>
        <topology evidence="1">Multi-pass membrane protein</topology>
    </subcellularLocation>
</comment>
<evidence type="ECO:0000256" key="1">
    <source>
        <dbReference type="ARBA" id="ARBA00004141"/>
    </source>
</evidence>
<reference evidence="7 8" key="1">
    <citation type="journal article" date="2019" name="Int. J. Syst. Evol. Microbiol.">
        <title>The Global Catalogue of Microorganisms (GCM) 10K type strain sequencing project: providing services to taxonomists for standard genome sequencing and annotation.</title>
        <authorList>
            <consortium name="The Broad Institute Genomics Platform"/>
            <consortium name="The Broad Institute Genome Sequencing Center for Infectious Disease"/>
            <person name="Wu L."/>
            <person name="Ma J."/>
        </authorList>
    </citation>
    <scope>NUCLEOTIDE SEQUENCE [LARGE SCALE GENOMIC DNA]</scope>
    <source>
        <strain evidence="7 8">JCM 14718</strain>
    </source>
</reference>
<evidence type="ECO:0000256" key="5">
    <source>
        <dbReference type="SAM" id="Phobius"/>
    </source>
</evidence>
<feature type="transmembrane region" description="Helical" evidence="5">
    <location>
        <begin position="60"/>
        <end position="80"/>
    </location>
</feature>
<keyword evidence="2 5" id="KW-0812">Transmembrane</keyword>
<dbReference type="Pfam" id="PF07291">
    <property type="entry name" value="MauE"/>
    <property type="match status" value="1"/>
</dbReference>
<dbReference type="InterPro" id="IPR009908">
    <property type="entry name" value="Methylamine_util_MauE"/>
</dbReference>
<name>A0ABN2ISM6_9ACTN</name>
<gene>
    <name evidence="7" type="ORF">GCM10009765_69920</name>
</gene>
<dbReference type="Proteomes" id="UP001500618">
    <property type="component" value="Unassembled WGS sequence"/>
</dbReference>
<sequence>MTILLRAAATKIVKPSTTASALRELVPALPPKLPVAVRVLAALEFVAAFTYAIPPARLPGQFLVALLGAGFVVLGVAGMVRGSSEPCGCFGAESTKPLGLTNIMMGVALVAAGAANLVVWPVLDAQTWAVGSALTAVVLSAGWLLISHRKQILVIAGNVLNRSESAT</sequence>
<protein>
    <recommendedName>
        <fullName evidence="6">Methylamine utilisation protein MauE domain-containing protein</fullName>
    </recommendedName>
</protein>